<feature type="coiled-coil region" evidence="1">
    <location>
        <begin position="179"/>
        <end position="216"/>
    </location>
</feature>
<name>A0A9Q1BL32_HOLLE</name>
<feature type="compositionally biased region" description="Low complexity" evidence="2">
    <location>
        <begin position="705"/>
        <end position="714"/>
    </location>
</feature>
<evidence type="ECO:0000313" key="3">
    <source>
        <dbReference type="EMBL" id="KAJ8028474.1"/>
    </source>
</evidence>
<reference evidence="3" key="1">
    <citation type="submission" date="2021-10" db="EMBL/GenBank/DDBJ databases">
        <title>Tropical sea cucumber genome reveals ecological adaptation and Cuvierian tubules defense mechanism.</title>
        <authorList>
            <person name="Chen T."/>
        </authorList>
    </citation>
    <scope>NUCLEOTIDE SEQUENCE</scope>
    <source>
        <strain evidence="3">Nanhai2018</strain>
        <tissue evidence="3">Muscle</tissue>
    </source>
</reference>
<feature type="coiled-coil region" evidence="1">
    <location>
        <begin position="591"/>
        <end position="639"/>
    </location>
</feature>
<protein>
    <submittedName>
        <fullName evidence="3">Sodium channel and clathrin linker 1</fullName>
    </submittedName>
</protein>
<keyword evidence="1" id="KW-0175">Coiled coil</keyword>
<feature type="region of interest" description="Disordered" evidence="2">
    <location>
        <begin position="689"/>
        <end position="750"/>
    </location>
</feature>
<evidence type="ECO:0000313" key="4">
    <source>
        <dbReference type="Proteomes" id="UP001152320"/>
    </source>
</evidence>
<dbReference type="GO" id="GO:0005814">
    <property type="term" value="C:centriole"/>
    <property type="evidence" value="ECO:0007669"/>
    <property type="project" value="TreeGrafter"/>
</dbReference>
<feature type="coiled-coil region" evidence="1">
    <location>
        <begin position="249"/>
        <end position="539"/>
    </location>
</feature>
<accession>A0A9Q1BL32</accession>
<dbReference type="GO" id="GO:0060271">
    <property type="term" value="P:cilium assembly"/>
    <property type="evidence" value="ECO:0007669"/>
    <property type="project" value="TreeGrafter"/>
</dbReference>
<evidence type="ECO:0000256" key="2">
    <source>
        <dbReference type="SAM" id="MobiDB-lite"/>
    </source>
</evidence>
<keyword evidence="3" id="KW-0813">Transport</keyword>
<dbReference type="AlphaFoldDB" id="A0A9Q1BL32"/>
<dbReference type="InterPro" id="IPR031887">
    <property type="entry name" value="SDCCAG8"/>
</dbReference>
<keyword evidence="4" id="KW-1185">Reference proteome</keyword>
<dbReference type="GO" id="GO:0045162">
    <property type="term" value="P:clustering of voltage-gated sodium channels"/>
    <property type="evidence" value="ECO:0007669"/>
    <property type="project" value="InterPro"/>
</dbReference>
<keyword evidence="3" id="KW-0407">Ion channel</keyword>
<dbReference type="GO" id="GO:0005813">
    <property type="term" value="C:centrosome"/>
    <property type="evidence" value="ECO:0007669"/>
    <property type="project" value="InterPro"/>
</dbReference>
<dbReference type="GO" id="GO:0034220">
    <property type="term" value="P:monoatomic ion transmembrane transport"/>
    <property type="evidence" value="ECO:0007669"/>
    <property type="project" value="UniProtKB-KW"/>
</dbReference>
<comment type="caution">
    <text evidence="3">The sequence shown here is derived from an EMBL/GenBank/DDBJ whole genome shotgun (WGS) entry which is preliminary data.</text>
</comment>
<proteinExistence type="predicted"/>
<gene>
    <name evidence="3" type="ORF">HOLleu_30710</name>
</gene>
<feature type="compositionally biased region" description="Basic and acidic residues" evidence="2">
    <location>
        <begin position="689"/>
        <end position="698"/>
    </location>
</feature>
<keyword evidence="3" id="KW-0406">Ion transport</keyword>
<sequence length="750" mass="86653">MDSESEEAGFLRDQVKRLNAILSVYQDKYPPLSDQEKSQLDIRSSSLPPLVTDQSILAPIIIEYDAENLSLNKQINVYKSELDGLRSKVQRLVQENEKLHSDLRATVQGQLEAAGWTDGSEHGPGSDSLITKLKEEVESLKEEKEAALALWRTSSQKFEDVNTKLREIRSVERAEVSSYQALEEKSEQLLRKNNELVNAKQKLKRINEHLQEISATQTQELTDTREQLKLVRTDKRTIEIRLTEAQHSKSILEGQLHTKTKEAEDYRKESESLKSKLEDVSASLSKFQEAMELLTQETETLKGARRDLEDKVKNLHWKCAEADRREFEAVSQVRESIQMVENALLEKDEALIREKQKIQEIERLQQTLDNLVNEAGKRTRQEVDAVRKQCNKNIGRLMDEIQALENENGQRQAEIERLLREKRAVEDELEAVYREGSGQFSDQRTLQMQDRLITAERQKDEALMRTESLEKEMKRRETSNNDALAQLTDKLQLMKKRLEKSTKEAESLSEEKLRLTEELDLLKKKQSEIKKQRDSAERKFNKELSALHQEITLLKVEYGAKVESVEECSRQSSRELRQMVTTHQKIGAKFKEEAKSLTAKYEAKLTETRSELARLRKRNEDLSLQLAQTRESLLQAEQRLSQQTSINRKLSHSAAEQEQRANDLFMKLAEQGATEKRLLQEKKFLERELQRSREDKNVSRRSTASSLRNSLNESNRLEPRHLPGRMNGVQQNLSGLRSSSIDSDHSSADI</sequence>
<dbReference type="PANTHER" id="PTHR35970:SF1">
    <property type="entry name" value="SODIUM CHANNEL AND CLATHRIN LINKER 1"/>
    <property type="match status" value="1"/>
</dbReference>
<dbReference type="GO" id="GO:0007098">
    <property type="term" value="P:centrosome cycle"/>
    <property type="evidence" value="ECO:0007669"/>
    <property type="project" value="InterPro"/>
</dbReference>
<dbReference type="Proteomes" id="UP001152320">
    <property type="component" value="Chromosome 15"/>
</dbReference>
<dbReference type="EMBL" id="JAIZAY010000015">
    <property type="protein sequence ID" value="KAJ8028474.1"/>
    <property type="molecule type" value="Genomic_DNA"/>
</dbReference>
<organism evidence="3 4">
    <name type="scientific">Holothuria leucospilota</name>
    <name type="common">Black long sea cucumber</name>
    <name type="synonym">Mertensiothuria leucospilota</name>
    <dbReference type="NCBI Taxonomy" id="206669"/>
    <lineage>
        <taxon>Eukaryota</taxon>
        <taxon>Metazoa</taxon>
        <taxon>Echinodermata</taxon>
        <taxon>Eleutherozoa</taxon>
        <taxon>Echinozoa</taxon>
        <taxon>Holothuroidea</taxon>
        <taxon>Aspidochirotacea</taxon>
        <taxon>Aspidochirotida</taxon>
        <taxon>Holothuriidae</taxon>
        <taxon>Holothuria</taxon>
    </lineage>
</organism>
<dbReference type="Pfam" id="PF15964">
    <property type="entry name" value="CCCAP"/>
    <property type="match status" value="1"/>
</dbReference>
<dbReference type="PANTHER" id="PTHR35970">
    <property type="entry name" value="SODIUM CHANNEL AND CLATHRIN LINKER 1"/>
    <property type="match status" value="1"/>
</dbReference>
<dbReference type="InterPro" id="IPR038911">
    <property type="entry name" value="SCLT1"/>
</dbReference>
<evidence type="ECO:0000256" key="1">
    <source>
        <dbReference type="SAM" id="Coils"/>
    </source>
</evidence>
<dbReference type="OrthoDB" id="551053at2759"/>
<feature type="coiled-coil region" evidence="1">
    <location>
        <begin position="68"/>
        <end position="102"/>
    </location>
</feature>